<evidence type="ECO:0000313" key="1">
    <source>
        <dbReference type="EMBL" id="RWU04276.1"/>
    </source>
</evidence>
<keyword evidence="2" id="KW-1185">Reference proteome</keyword>
<dbReference type="AlphaFoldDB" id="A0A443YKJ9"/>
<dbReference type="OrthoDB" id="978691at2"/>
<sequence>MIFSPQSKVWIYQSNRRFTDQETAEIQNILNDFVEQWTAHGHQLKARAEVFHHYFIVLTVDQEVANATGCSIDSSVRVIKEIESKFGLDLFDRFNMAYKIGDDVHVATKEDFETLISIKKIGLETIVFNNLVQTLEDFEQKWEVPLQDSWHKNIFAEQLNG</sequence>
<dbReference type="EMBL" id="SAYW01000007">
    <property type="protein sequence ID" value="RWU04276.1"/>
    <property type="molecule type" value="Genomic_DNA"/>
</dbReference>
<accession>A0A443YKJ9</accession>
<dbReference type="Proteomes" id="UP000284120">
    <property type="component" value="Unassembled WGS sequence"/>
</dbReference>
<evidence type="ECO:0000313" key="2">
    <source>
        <dbReference type="Proteomes" id="UP000284120"/>
    </source>
</evidence>
<protein>
    <submittedName>
        <fullName evidence="1">ABC transporter ATPase</fullName>
    </submittedName>
</protein>
<gene>
    <name evidence="1" type="ORF">DPV69_18285</name>
</gene>
<name>A0A443YKJ9_9SPHI</name>
<organism evidence="1 2">
    <name type="scientific">Pedobacter chitinilyticus</name>
    <dbReference type="NCBI Taxonomy" id="2233776"/>
    <lineage>
        <taxon>Bacteria</taxon>
        <taxon>Pseudomonadati</taxon>
        <taxon>Bacteroidota</taxon>
        <taxon>Sphingobacteriia</taxon>
        <taxon>Sphingobacteriales</taxon>
        <taxon>Sphingobacteriaceae</taxon>
        <taxon>Pedobacter</taxon>
    </lineage>
</organism>
<comment type="caution">
    <text evidence="1">The sequence shown here is derived from an EMBL/GenBank/DDBJ whole genome shotgun (WGS) entry which is preliminary data.</text>
</comment>
<reference evidence="1 2" key="1">
    <citation type="submission" date="2018-06" db="EMBL/GenBank/DDBJ databases">
        <title>Pedobacter endophyticus sp. nov., an endophytic bacterium isolated from a leaf of Triticum aestivum.</title>
        <authorList>
            <person name="Zhang L."/>
        </authorList>
    </citation>
    <scope>NUCLEOTIDE SEQUENCE [LARGE SCALE GENOMIC DNA]</scope>
    <source>
        <strain evidence="1 2">CM134L-2</strain>
    </source>
</reference>
<dbReference type="RefSeq" id="WP_113648872.1">
    <property type="nucleotide sequence ID" value="NZ_QMHN01000007.1"/>
</dbReference>
<proteinExistence type="predicted"/>